<protein>
    <submittedName>
        <fullName evidence="2">Uncharacterized protein</fullName>
    </submittedName>
</protein>
<dbReference type="AlphaFoldDB" id="A0AA39CLC3"/>
<evidence type="ECO:0000256" key="1">
    <source>
        <dbReference type="SAM" id="MobiDB-lite"/>
    </source>
</evidence>
<reference evidence="2" key="1">
    <citation type="submission" date="2022-10" db="EMBL/GenBank/DDBJ databases">
        <title>Culturing micro-colonial fungi from biological soil crusts in the Mojave desert and describing Neophaeococcomyces mojavensis, and introducing the new genera and species Taxawa tesnikishii.</title>
        <authorList>
            <person name="Kurbessoian T."/>
            <person name="Stajich J.E."/>
        </authorList>
    </citation>
    <scope>NUCLEOTIDE SEQUENCE</scope>
    <source>
        <strain evidence="2">TK_41</strain>
    </source>
</reference>
<comment type="caution">
    <text evidence="2">The sequence shown here is derived from an EMBL/GenBank/DDBJ whole genome shotgun (WGS) entry which is preliminary data.</text>
</comment>
<sequence length="135" mass="13301">MAQVACEDTFSAVAQLCQIVNVPLTVGPEATVSASTSDPLLTILPNATSVPPVSTPVGNTASSTETIATTTTASVTATDSSTSAETTTSTTVAPPVSATASSSHSSNGMGRLYSPSEFILVLGAGVASLLNLVGL</sequence>
<organism evidence="2 3">
    <name type="scientific">Cladophialophora chaetospira</name>
    <dbReference type="NCBI Taxonomy" id="386627"/>
    <lineage>
        <taxon>Eukaryota</taxon>
        <taxon>Fungi</taxon>
        <taxon>Dikarya</taxon>
        <taxon>Ascomycota</taxon>
        <taxon>Pezizomycotina</taxon>
        <taxon>Eurotiomycetes</taxon>
        <taxon>Chaetothyriomycetidae</taxon>
        <taxon>Chaetothyriales</taxon>
        <taxon>Herpotrichiellaceae</taxon>
        <taxon>Cladophialophora</taxon>
    </lineage>
</organism>
<accession>A0AA39CLC3</accession>
<gene>
    <name evidence="2" type="ORF">H2200_004069</name>
</gene>
<feature type="compositionally biased region" description="Low complexity" evidence="1">
    <location>
        <begin position="69"/>
        <end position="106"/>
    </location>
</feature>
<name>A0AA39CLC3_9EURO</name>
<dbReference type="Proteomes" id="UP001172673">
    <property type="component" value="Unassembled WGS sequence"/>
</dbReference>
<evidence type="ECO:0000313" key="3">
    <source>
        <dbReference type="Proteomes" id="UP001172673"/>
    </source>
</evidence>
<dbReference type="EMBL" id="JAPDRK010000005">
    <property type="protein sequence ID" value="KAJ9612472.1"/>
    <property type="molecule type" value="Genomic_DNA"/>
</dbReference>
<feature type="region of interest" description="Disordered" evidence="1">
    <location>
        <begin position="69"/>
        <end position="108"/>
    </location>
</feature>
<evidence type="ECO:0000313" key="2">
    <source>
        <dbReference type="EMBL" id="KAJ9612472.1"/>
    </source>
</evidence>
<keyword evidence="3" id="KW-1185">Reference proteome</keyword>
<proteinExistence type="predicted"/>